<feature type="compositionally biased region" description="Basic and acidic residues" evidence="5">
    <location>
        <begin position="451"/>
        <end position="460"/>
    </location>
</feature>
<dbReference type="Proteomes" id="UP001165065">
    <property type="component" value="Unassembled WGS sequence"/>
</dbReference>
<evidence type="ECO:0000256" key="5">
    <source>
        <dbReference type="SAM" id="MobiDB-lite"/>
    </source>
</evidence>
<evidence type="ECO:0000313" key="8">
    <source>
        <dbReference type="Proteomes" id="UP001165065"/>
    </source>
</evidence>
<dbReference type="InterPro" id="IPR008422">
    <property type="entry name" value="KN_HD"/>
</dbReference>
<keyword evidence="2 4" id="KW-0371">Homeobox</keyword>
<feature type="compositionally biased region" description="Basic and acidic residues" evidence="5">
    <location>
        <begin position="264"/>
        <end position="273"/>
    </location>
</feature>
<keyword evidence="1 4" id="KW-0238">DNA-binding</keyword>
<evidence type="ECO:0000256" key="3">
    <source>
        <dbReference type="ARBA" id="ARBA00023242"/>
    </source>
</evidence>
<dbReference type="PROSITE" id="PS50071">
    <property type="entry name" value="HOMEOBOX_2"/>
    <property type="match status" value="1"/>
</dbReference>
<dbReference type="SMART" id="SM00389">
    <property type="entry name" value="HOX"/>
    <property type="match status" value="1"/>
</dbReference>
<feature type="compositionally biased region" description="Pro residues" evidence="5">
    <location>
        <begin position="102"/>
        <end position="113"/>
    </location>
</feature>
<accession>A0A9W7L4V7</accession>
<dbReference type="GO" id="GO:0003677">
    <property type="term" value="F:DNA binding"/>
    <property type="evidence" value="ECO:0007669"/>
    <property type="project" value="UniProtKB-UniRule"/>
</dbReference>
<evidence type="ECO:0000259" key="6">
    <source>
        <dbReference type="PROSITE" id="PS50071"/>
    </source>
</evidence>
<dbReference type="GO" id="GO:0006355">
    <property type="term" value="P:regulation of DNA-templated transcription"/>
    <property type="evidence" value="ECO:0007669"/>
    <property type="project" value="InterPro"/>
</dbReference>
<feature type="compositionally biased region" description="Gly residues" evidence="5">
    <location>
        <begin position="283"/>
        <end position="298"/>
    </location>
</feature>
<name>A0A9W7L4V7_9STRA</name>
<dbReference type="SUPFAM" id="SSF46689">
    <property type="entry name" value="Homeodomain-like"/>
    <property type="match status" value="1"/>
</dbReference>
<evidence type="ECO:0000256" key="1">
    <source>
        <dbReference type="ARBA" id="ARBA00023125"/>
    </source>
</evidence>
<comment type="caution">
    <text evidence="7">The sequence shown here is derived from an EMBL/GenBank/DDBJ whole genome shotgun (WGS) entry which is preliminary data.</text>
</comment>
<proteinExistence type="predicted"/>
<feature type="compositionally biased region" description="Gly residues" evidence="5">
    <location>
        <begin position="189"/>
        <end position="202"/>
    </location>
</feature>
<feature type="region of interest" description="Disordered" evidence="5">
    <location>
        <begin position="96"/>
        <end position="205"/>
    </location>
</feature>
<organism evidence="7 8">
    <name type="scientific">Triparma columacea</name>
    <dbReference type="NCBI Taxonomy" id="722753"/>
    <lineage>
        <taxon>Eukaryota</taxon>
        <taxon>Sar</taxon>
        <taxon>Stramenopiles</taxon>
        <taxon>Ochrophyta</taxon>
        <taxon>Bolidophyceae</taxon>
        <taxon>Parmales</taxon>
        <taxon>Triparmaceae</taxon>
        <taxon>Triparma</taxon>
    </lineage>
</organism>
<dbReference type="AlphaFoldDB" id="A0A9W7L4V7"/>
<keyword evidence="3 4" id="KW-0539">Nucleus</keyword>
<dbReference type="GO" id="GO:0005634">
    <property type="term" value="C:nucleus"/>
    <property type="evidence" value="ECO:0007669"/>
    <property type="project" value="UniProtKB-SubCell"/>
</dbReference>
<feature type="region of interest" description="Disordered" evidence="5">
    <location>
        <begin position="264"/>
        <end position="326"/>
    </location>
</feature>
<evidence type="ECO:0000313" key="7">
    <source>
        <dbReference type="EMBL" id="GMI32390.1"/>
    </source>
</evidence>
<protein>
    <recommendedName>
        <fullName evidence="6">Homeobox domain-containing protein</fullName>
    </recommendedName>
</protein>
<feature type="compositionally biased region" description="Low complexity" evidence="5">
    <location>
        <begin position="172"/>
        <end position="188"/>
    </location>
</feature>
<keyword evidence="8" id="KW-1185">Reference proteome</keyword>
<dbReference type="Gene3D" id="1.10.10.60">
    <property type="entry name" value="Homeodomain-like"/>
    <property type="match status" value="1"/>
</dbReference>
<sequence>MSDADSSTILTSSRTASRKPSAVQATKSRRDLPPGAVDILKSWLMSPEHFRHPYPSPQDQAMLMERTGIDKKQLKNWFTNARRRIWKPLLKKQIESGQLPPSSYPGPPSPPAPHTSDPHTSHPPSYTGGYPTHPNPSYVAYTQQNPGPPGVPVGGQHYQGQPGPLGQGGGHNHYNGGYAQQQNYNGQPTQGGGYGGGGGGYGNYARQQQRYPQHFVEGNTNQGSLFTSGQNGFRQGTGMVKTDSHAVLMELFTRDQELVRMASDRQDSLERSLTKGQLRVGDEGGGNGEGGKVTGGDEGMGKGKGREGGGGGSNGMGGKEGQSSGTWPLFTSVSSLASLGSAIPGVKSINNLTLANLASNSSRGSLVHVKSSGSLGRQDSYAFLEVFFDNHGDDDTGGSSNGTGEEVGKDGGEEGGMGKSNNNHMMEPPRKGRDYVTQEDVGLTIDDEETKGEGRGEGERKRKNVQISISDDDLAARGLISVSKSNENLSNLALPIKMQKSLSQEFTLNIGGGRKRGKGGDVIGQWNTHYSPYPVNSSVTDPSGDGASATGGEAVGGVNGQQEVRCAISGGREVDTQLRPCGCMFMGSCLKKRWREIEEEGGQGEGGGEEGGRGLLGTSGGVMKCPSCGVKVESAVLAVEEQQGDEGEEPPSF</sequence>
<dbReference type="OrthoDB" id="10056939at2759"/>
<feature type="region of interest" description="Disordered" evidence="5">
    <location>
        <begin position="1"/>
        <end position="34"/>
    </location>
</feature>
<feature type="compositionally biased region" description="Polar residues" evidence="5">
    <location>
        <begin position="1"/>
        <end position="15"/>
    </location>
</feature>
<dbReference type="InterPro" id="IPR050224">
    <property type="entry name" value="TALE_homeobox"/>
</dbReference>
<comment type="subcellular location">
    <subcellularLocation>
        <location evidence="4">Nucleus</location>
    </subcellularLocation>
</comment>
<dbReference type="PANTHER" id="PTHR11850">
    <property type="entry name" value="HOMEOBOX PROTEIN TRANSCRIPTION FACTORS"/>
    <property type="match status" value="1"/>
</dbReference>
<evidence type="ECO:0000256" key="4">
    <source>
        <dbReference type="PROSITE-ProRule" id="PRU00108"/>
    </source>
</evidence>
<feature type="region of interest" description="Disordered" evidence="5">
    <location>
        <begin position="393"/>
        <end position="462"/>
    </location>
</feature>
<dbReference type="EMBL" id="BRYA01000780">
    <property type="protein sequence ID" value="GMI32390.1"/>
    <property type="molecule type" value="Genomic_DNA"/>
</dbReference>
<gene>
    <name evidence="7" type="ORF">TrCOL_g234</name>
</gene>
<dbReference type="InterPro" id="IPR001356">
    <property type="entry name" value="HD"/>
</dbReference>
<feature type="DNA-binding region" description="Homeobox" evidence="4">
    <location>
        <begin position="25"/>
        <end position="89"/>
    </location>
</feature>
<feature type="domain" description="Homeobox" evidence="6">
    <location>
        <begin position="23"/>
        <end position="88"/>
    </location>
</feature>
<reference evidence="8" key="1">
    <citation type="journal article" date="2023" name="Commun. Biol.">
        <title>Genome analysis of Parmales, the sister group of diatoms, reveals the evolutionary specialization of diatoms from phago-mixotrophs to photoautotrophs.</title>
        <authorList>
            <person name="Ban H."/>
            <person name="Sato S."/>
            <person name="Yoshikawa S."/>
            <person name="Yamada K."/>
            <person name="Nakamura Y."/>
            <person name="Ichinomiya M."/>
            <person name="Sato N."/>
            <person name="Blanc-Mathieu R."/>
            <person name="Endo H."/>
            <person name="Kuwata A."/>
            <person name="Ogata H."/>
        </authorList>
    </citation>
    <scope>NUCLEOTIDE SEQUENCE [LARGE SCALE GENOMIC DNA]</scope>
</reference>
<dbReference type="CDD" id="cd00086">
    <property type="entry name" value="homeodomain"/>
    <property type="match status" value="1"/>
</dbReference>
<feature type="compositionally biased region" description="Gly residues" evidence="5">
    <location>
        <begin position="308"/>
        <end position="320"/>
    </location>
</feature>
<evidence type="ECO:0000256" key="2">
    <source>
        <dbReference type="ARBA" id="ARBA00023155"/>
    </source>
</evidence>
<feature type="compositionally biased region" description="Basic and acidic residues" evidence="5">
    <location>
        <begin position="427"/>
        <end position="436"/>
    </location>
</feature>
<dbReference type="InterPro" id="IPR009057">
    <property type="entry name" value="Homeodomain-like_sf"/>
</dbReference>
<dbReference type="Pfam" id="PF05920">
    <property type="entry name" value="Homeobox_KN"/>
    <property type="match status" value="1"/>
</dbReference>